<dbReference type="EMBL" id="VCKY01000034">
    <property type="protein sequence ID" value="TMR22086.1"/>
    <property type="molecule type" value="Genomic_DNA"/>
</dbReference>
<dbReference type="Proteomes" id="UP000309128">
    <property type="component" value="Unassembled WGS sequence"/>
</dbReference>
<dbReference type="AlphaFoldDB" id="A0A5S4FN36"/>
<accession>A0A5S4FN36</accession>
<proteinExistence type="predicted"/>
<organism evidence="2 3">
    <name type="scientific">Nonomuraea turkmeniaca</name>
    <dbReference type="NCBI Taxonomy" id="103838"/>
    <lineage>
        <taxon>Bacteria</taxon>
        <taxon>Bacillati</taxon>
        <taxon>Actinomycetota</taxon>
        <taxon>Actinomycetes</taxon>
        <taxon>Streptosporangiales</taxon>
        <taxon>Streptosporangiaceae</taxon>
        <taxon>Nonomuraea</taxon>
    </lineage>
</organism>
<evidence type="ECO:0000313" key="2">
    <source>
        <dbReference type="EMBL" id="TMR22086.1"/>
    </source>
</evidence>
<evidence type="ECO:0000313" key="3">
    <source>
        <dbReference type="Proteomes" id="UP000309128"/>
    </source>
</evidence>
<name>A0A5S4FN36_9ACTN</name>
<comment type="caution">
    <text evidence="2">The sequence shown here is derived from an EMBL/GenBank/DDBJ whole genome shotgun (WGS) entry which is preliminary data.</text>
</comment>
<keyword evidence="3" id="KW-1185">Reference proteome</keyword>
<protein>
    <submittedName>
        <fullName evidence="2">Uncharacterized protein</fullName>
    </submittedName>
</protein>
<sequence>MQVLQLDLARPLNDEVTFPALSDEALAGTALRAAFANKKATQAAASLHETKANAATIYKWLAESRDAVDIVLDYQARVEALEMVIDNGGSSGSHPNSHGERERSPAEDLIMDATVLYRGIAFRDWN</sequence>
<reference evidence="2 3" key="1">
    <citation type="submission" date="2019-05" db="EMBL/GenBank/DDBJ databases">
        <title>Draft genome sequence of Nonomuraea turkmeniaca DSM 43926.</title>
        <authorList>
            <person name="Saricaoglu S."/>
            <person name="Isik K."/>
        </authorList>
    </citation>
    <scope>NUCLEOTIDE SEQUENCE [LARGE SCALE GENOMIC DNA]</scope>
    <source>
        <strain evidence="2 3">DSM 43926</strain>
    </source>
</reference>
<feature type="region of interest" description="Disordered" evidence="1">
    <location>
        <begin position="86"/>
        <end position="105"/>
    </location>
</feature>
<evidence type="ECO:0000256" key="1">
    <source>
        <dbReference type="SAM" id="MobiDB-lite"/>
    </source>
</evidence>
<gene>
    <name evidence="2" type="ORF">ETD86_13030</name>
</gene>
<dbReference type="RefSeq" id="WP_138666394.1">
    <property type="nucleotide sequence ID" value="NZ_VCKY01000034.1"/>
</dbReference>